<sequence length="74" mass="7935">MESFSPPLSSPYTELGEPAMNAAQLLSARLLRTNSSTTAPERGAAGFIFSPSARADHFSVCVSPTAARIFPRHR</sequence>
<name>A0A8J4T4V0_CLAMG</name>
<evidence type="ECO:0000313" key="2">
    <source>
        <dbReference type="Proteomes" id="UP000727407"/>
    </source>
</evidence>
<dbReference type="Proteomes" id="UP000727407">
    <property type="component" value="Unassembled WGS sequence"/>
</dbReference>
<proteinExistence type="predicted"/>
<comment type="caution">
    <text evidence="1">The sequence shown here is derived from an EMBL/GenBank/DDBJ whole genome shotgun (WGS) entry which is preliminary data.</text>
</comment>
<dbReference type="EMBL" id="QNUK01000834">
    <property type="protein sequence ID" value="KAF5889271.1"/>
    <property type="molecule type" value="Genomic_DNA"/>
</dbReference>
<feature type="non-terminal residue" evidence="1">
    <location>
        <position position="74"/>
    </location>
</feature>
<dbReference type="AlphaFoldDB" id="A0A8J4T4V0"/>
<protein>
    <submittedName>
        <fullName evidence="1">Uncharacterized protein</fullName>
    </submittedName>
</protein>
<evidence type="ECO:0000313" key="1">
    <source>
        <dbReference type="EMBL" id="KAF5889271.1"/>
    </source>
</evidence>
<gene>
    <name evidence="1" type="ORF">DAT39_021031</name>
</gene>
<accession>A0A8J4T4V0</accession>
<reference evidence="1" key="1">
    <citation type="submission" date="2020-07" db="EMBL/GenBank/DDBJ databases">
        <title>Clarias magur genome sequencing, assembly and annotation.</title>
        <authorList>
            <person name="Kushwaha B."/>
            <person name="Kumar R."/>
            <person name="Das P."/>
            <person name="Joshi C.G."/>
            <person name="Kumar D."/>
            <person name="Nagpure N.S."/>
            <person name="Pandey M."/>
            <person name="Agarwal S."/>
            <person name="Srivastava S."/>
            <person name="Singh M."/>
            <person name="Sahoo L."/>
            <person name="Jayasankar P."/>
            <person name="Meher P.K."/>
            <person name="Koringa P.G."/>
            <person name="Iquebal M.A."/>
            <person name="Das S.P."/>
            <person name="Bit A."/>
            <person name="Patnaik S."/>
            <person name="Patel N."/>
            <person name="Shah T.M."/>
            <person name="Hinsu A."/>
            <person name="Jena J.K."/>
        </authorList>
    </citation>
    <scope>NUCLEOTIDE SEQUENCE</scope>
    <source>
        <strain evidence="1">CIFAMagur01</strain>
        <tissue evidence="1">Testis</tissue>
    </source>
</reference>
<keyword evidence="2" id="KW-1185">Reference proteome</keyword>
<organism evidence="1 2">
    <name type="scientific">Clarias magur</name>
    <name type="common">Asian catfish</name>
    <name type="synonym">Macropteronotus magur</name>
    <dbReference type="NCBI Taxonomy" id="1594786"/>
    <lineage>
        <taxon>Eukaryota</taxon>
        <taxon>Metazoa</taxon>
        <taxon>Chordata</taxon>
        <taxon>Craniata</taxon>
        <taxon>Vertebrata</taxon>
        <taxon>Euteleostomi</taxon>
        <taxon>Actinopterygii</taxon>
        <taxon>Neopterygii</taxon>
        <taxon>Teleostei</taxon>
        <taxon>Ostariophysi</taxon>
        <taxon>Siluriformes</taxon>
        <taxon>Clariidae</taxon>
        <taxon>Clarias</taxon>
    </lineage>
</organism>